<keyword evidence="2" id="KW-0479">Metal-binding</keyword>
<dbReference type="EMBL" id="LR792683">
    <property type="protein sequence ID" value="CAB3395043.1"/>
    <property type="molecule type" value="Genomic_DNA"/>
</dbReference>
<sequence>MSDYTVSLQNIDVHLHHRRTISVEGGLRLPSATLSYTEIPLEEKERLFAEVKADPRFHDYLYGCYECGICVAACPSARFYDFSPRKIAQTLAREDVETFYVQLNEDVWNCSQCFSCTRCPRKNNPGGLITIMREVAVKNGLRSTQEALAGYTRVIYKIMTTGTQVSPDMLQEDAFPDWGPQVREVSRNLDTWRKALPPDTMHTTATSWAVDERTTRELFAIWKMTGALDMIASLDEGLHAIIEELMEDELEEMGLAFD</sequence>
<dbReference type="InterPro" id="IPR009051">
    <property type="entry name" value="Helical_ferredxn"/>
</dbReference>
<protein>
    <submittedName>
        <fullName evidence="7">Heterodisulfide reductase subunit C</fullName>
    </submittedName>
</protein>
<dbReference type="Gene3D" id="1.10.1060.10">
    <property type="entry name" value="Alpha-helical ferredoxin"/>
    <property type="match status" value="1"/>
</dbReference>
<dbReference type="RefSeq" id="WP_232059723.1">
    <property type="nucleotide sequence ID" value="NZ_CP047972.1"/>
</dbReference>
<dbReference type="PROSITE" id="PS00198">
    <property type="entry name" value="4FE4S_FER_1"/>
    <property type="match status" value="1"/>
</dbReference>
<dbReference type="PANTHER" id="PTHR43255">
    <property type="entry name" value="IRON-SULFUR-BINDING OXIDOREDUCTASE FADF-RELATED-RELATED"/>
    <property type="match status" value="1"/>
</dbReference>
<name>A0A6F9EF60_9BACL</name>
<keyword evidence="5" id="KW-0411">Iron-sulfur</keyword>
<evidence type="ECO:0000256" key="5">
    <source>
        <dbReference type="ARBA" id="ARBA00023014"/>
    </source>
</evidence>
<dbReference type="PANTHER" id="PTHR43255:SF1">
    <property type="entry name" value="IRON-SULFUR-BINDING OXIDOREDUCTASE FADF-RELATED"/>
    <property type="match status" value="1"/>
</dbReference>
<evidence type="ECO:0000259" key="6">
    <source>
        <dbReference type="PROSITE" id="PS51379"/>
    </source>
</evidence>
<organism evidence="7 8">
    <name type="scientific">Kyrpidia spormannii</name>
    <dbReference type="NCBI Taxonomy" id="2055160"/>
    <lineage>
        <taxon>Bacteria</taxon>
        <taxon>Bacillati</taxon>
        <taxon>Bacillota</taxon>
        <taxon>Bacilli</taxon>
        <taxon>Bacillales</taxon>
        <taxon>Alicyclobacillaceae</taxon>
        <taxon>Kyrpidia</taxon>
    </lineage>
</organism>
<dbReference type="GO" id="GO:0051539">
    <property type="term" value="F:4 iron, 4 sulfur cluster binding"/>
    <property type="evidence" value="ECO:0007669"/>
    <property type="project" value="UniProtKB-KW"/>
</dbReference>
<dbReference type="AlphaFoldDB" id="A0A6F9EF60"/>
<dbReference type="InterPro" id="IPR017900">
    <property type="entry name" value="4Fe4S_Fe_S_CS"/>
</dbReference>
<reference evidence="7 8" key="1">
    <citation type="submission" date="2020-04" db="EMBL/GenBank/DDBJ databases">
        <authorList>
            <person name="Hogendoorn C."/>
        </authorList>
    </citation>
    <scope>NUCLEOTIDE SEQUENCE [LARGE SCALE GENOMIC DNA]</scope>
    <source>
        <strain evidence="7">COOX1</strain>
    </source>
</reference>
<evidence type="ECO:0000256" key="1">
    <source>
        <dbReference type="ARBA" id="ARBA00022485"/>
    </source>
</evidence>
<keyword evidence="1" id="KW-0004">4Fe-4S</keyword>
<evidence type="ECO:0000256" key="4">
    <source>
        <dbReference type="ARBA" id="ARBA00023004"/>
    </source>
</evidence>
<dbReference type="InterPro" id="IPR017896">
    <property type="entry name" value="4Fe4S_Fe-S-bd"/>
</dbReference>
<dbReference type="SUPFAM" id="SSF46548">
    <property type="entry name" value="alpha-helical ferredoxin"/>
    <property type="match status" value="1"/>
</dbReference>
<keyword evidence="3" id="KW-0560">Oxidoreductase</keyword>
<accession>A0A6F9EF60</accession>
<dbReference type="PROSITE" id="PS51379">
    <property type="entry name" value="4FE4S_FER_2"/>
    <property type="match status" value="1"/>
</dbReference>
<keyword evidence="4" id="KW-0408">Iron</keyword>
<proteinExistence type="predicted"/>
<dbReference type="Pfam" id="PF13183">
    <property type="entry name" value="Fer4_8"/>
    <property type="match status" value="1"/>
</dbReference>
<dbReference type="GO" id="GO:0016491">
    <property type="term" value="F:oxidoreductase activity"/>
    <property type="evidence" value="ECO:0007669"/>
    <property type="project" value="UniProtKB-KW"/>
</dbReference>
<dbReference type="GO" id="GO:0046872">
    <property type="term" value="F:metal ion binding"/>
    <property type="evidence" value="ECO:0007669"/>
    <property type="project" value="UniProtKB-KW"/>
</dbReference>
<feature type="domain" description="4Fe-4S ferredoxin-type" evidence="6">
    <location>
        <begin position="53"/>
        <end position="85"/>
    </location>
</feature>
<evidence type="ECO:0000313" key="8">
    <source>
        <dbReference type="Proteomes" id="UP000502196"/>
    </source>
</evidence>
<dbReference type="GO" id="GO:0005886">
    <property type="term" value="C:plasma membrane"/>
    <property type="evidence" value="ECO:0007669"/>
    <property type="project" value="TreeGrafter"/>
</dbReference>
<evidence type="ECO:0000256" key="2">
    <source>
        <dbReference type="ARBA" id="ARBA00022723"/>
    </source>
</evidence>
<dbReference type="Proteomes" id="UP000502196">
    <property type="component" value="Chromosome"/>
</dbReference>
<gene>
    <name evidence="7" type="ORF">COOX1_2712</name>
</gene>
<evidence type="ECO:0000313" key="7">
    <source>
        <dbReference type="EMBL" id="CAB3395043.1"/>
    </source>
</evidence>
<evidence type="ECO:0000256" key="3">
    <source>
        <dbReference type="ARBA" id="ARBA00023002"/>
    </source>
</evidence>
<dbReference type="InterPro" id="IPR051460">
    <property type="entry name" value="HdrC_iron-sulfur_subunit"/>
</dbReference>